<evidence type="ECO:0000313" key="2">
    <source>
        <dbReference type="Proteomes" id="UP001055879"/>
    </source>
</evidence>
<reference evidence="1 2" key="2">
    <citation type="journal article" date="2022" name="Mol. Ecol. Resour.">
        <title>The genomes of chicory, endive, great burdock and yacon provide insights into Asteraceae paleo-polyploidization history and plant inulin production.</title>
        <authorList>
            <person name="Fan W."/>
            <person name="Wang S."/>
            <person name="Wang H."/>
            <person name="Wang A."/>
            <person name="Jiang F."/>
            <person name="Liu H."/>
            <person name="Zhao H."/>
            <person name="Xu D."/>
            <person name="Zhang Y."/>
        </authorList>
    </citation>
    <scope>NUCLEOTIDE SEQUENCE [LARGE SCALE GENOMIC DNA]</scope>
    <source>
        <strain evidence="2">cv. Niubang</strain>
    </source>
</reference>
<comment type="caution">
    <text evidence="1">The sequence shown here is derived from an EMBL/GenBank/DDBJ whole genome shotgun (WGS) entry which is preliminary data.</text>
</comment>
<gene>
    <name evidence="1" type="ORF">L6452_09015</name>
</gene>
<name>A0ACB9DJ74_ARCLA</name>
<reference evidence="2" key="1">
    <citation type="journal article" date="2022" name="Mol. Ecol. Resour.">
        <title>The genomes of chicory, endive, great burdock and yacon provide insights into Asteraceae palaeo-polyploidization history and plant inulin production.</title>
        <authorList>
            <person name="Fan W."/>
            <person name="Wang S."/>
            <person name="Wang H."/>
            <person name="Wang A."/>
            <person name="Jiang F."/>
            <person name="Liu H."/>
            <person name="Zhao H."/>
            <person name="Xu D."/>
            <person name="Zhang Y."/>
        </authorList>
    </citation>
    <scope>NUCLEOTIDE SEQUENCE [LARGE SCALE GENOMIC DNA]</scope>
    <source>
        <strain evidence="2">cv. Niubang</strain>
    </source>
</reference>
<protein>
    <submittedName>
        <fullName evidence="1">Uncharacterized protein</fullName>
    </submittedName>
</protein>
<dbReference type="EMBL" id="CM042049">
    <property type="protein sequence ID" value="KAI3746580.1"/>
    <property type="molecule type" value="Genomic_DNA"/>
</dbReference>
<dbReference type="Proteomes" id="UP001055879">
    <property type="component" value="Linkage Group LG03"/>
</dbReference>
<proteinExistence type="predicted"/>
<organism evidence="1 2">
    <name type="scientific">Arctium lappa</name>
    <name type="common">Greater burdock</name>
    <name type="synonym">Lappa major</name>
    <dbReference type="NCBI Taxonomy" id="4217"/>
    <lineage>
        <taxon>Eukaryota</taxon>
        <taxon>Viridiplantae</taxon>
        <taxon>Streptophyta</taxon>
        <taxon>Embryophyta</taxon>
        <taxon>Tracheophyta</taxon>
        <taxon>Spermatophyta</taxon>
        <taxon>Magnoliopsida</taxon>
        <taxon>eudicotyledons</taxon>
        <taxon>Gunneridae</taxon>
        <taxon>Pentapetalae</taxon>
        <taxon>asterids</taxon>
        <taxon>campanulids</taxon>
        <taxon>Asterales</taxon>
        <taxon>Asteraceae</taxon>
        <taxon>Carduoideae</taxon>
        <taxon>Cardueae</taxon>
        <taxon>Arctiinae</taxon>
        <taxon>Arctium</taxon>
    </lineage>
</organism>
<keyword evidence="2" id="KW-1185">Reference proteome</keyword>
<evidence type="ECO:0000313" key="1">
    <source>
        <dbReference type="EMBL" id="KAI3746580.1"/>
    </source>
</evidence>
<accession>A0ACB9DJ74</accession>
<sequence length="169" mass="17543">MMGEANNSASTGPTLHETKVSSDAMQGAKVSVFDRLDTEPKESDEILKGGYTEEPKHSDGNLDGGDKDKAKDRVVVDPDQGVSVGKSAAAAPSIIPLITSMVNSFCSFKPRWVVATPLNSNRFASLDTGGSSGDVEDIGTGLRDGSQVSVIGLDKAKGMVDQGGSIPQC</sequence>